<keyword evidence="2" id="KW-1133">Transmembrane helix</keyword>
<keyword evidence="2" id="KW-0472">Membrane</keyword>
<protein>
    <submittedName>
        <fullName evidence="3">Uncharacterized protein</fullName>
    </submittedName>
</protein>
<proteinExistence type="predicted"/>
<organism evidence="3">
    <name type="scientific">Cacopsylla melanoneura</name>
    <dbReference type="NCBI Taxonomy" id="428564"/>
    <lineage>
        <taxon>Eukaryota</taxon>
        <taxon>Metazoa</taxon>
        <taxon>Ecdysozoa</taxon>
        <taxon>Arthropoda</taxon>
        <taxon>Hexapoda</taxon>
        <taxon>Insecta</taxon>
        <taxon>Pterygota</taxon>
        <taxon>Neoptera</taxon>
        <taxon>Paraneoptera</taxon>
        <taxon>Hemiptera</taxon>
        <taxon>Sternorrhyncha</taxon>
        <taxon>Psylloidea</taxon>
        <taxon>Psyllidae</taxon>
        <taxon>Psyllinae</taxon>
        <taxon>Cacopsylla</taxon>
    </lineage>
</organism>
<evidence type="ECO:0000313" key="3">
    <source>
        <dbReference type="EMBL" id="CAG6672118.1"/>
    </source>
</evidence>
<feature type="compositionally biased region" description="Pro residues" evidence="1">
    <location>
        <begin position="93"/>
        <end position="111"/>
    </location>
</feature>
<evidence type="ECO:0000256" key="1">
    <source>
        <dbReference type="SAM" id="MobiDB-lite"/>
    </source>
</evidence>
<evidence type="ECO:0000256" key="2">
    <source>
        <dbReference type="SAM" id="Phobius"/>
    </source>
</evidence>
<reference evidence="3" key="1">
    <citation type="submission" date="2021-05" db="EMBL/GenBank/DDBJ databases">
        <authorList>
            <person name="Alioto T."/>
            <person name="Alioto T."/>
            <person name="Gomez Garrido J."/>
        </authorList>
    </citation>
    <scope>NUCLEOTIDE SEQUENCE</scope>
</reference>
<sequence>MATLESELRETKIIKISSECKQDQINEQNGFSEREKCSQVPIFFFFRSVLVGASGFVTLAVTQLLELAPLPLELEPPPLELAPPPLVLAQPPLERPPPLEPGPLPLEPVRPLPLVQSSSPHPTPPTFHAMSPPPDSNLF</sequence>
<feature type="transmembrane region" description="Helical" evidence="2">
    <location>
        <begin position="44"/>
        <end position="65"/>
    </location>
</feature>
<accession>A0A8D8WTN2</accession>
<feature type="compositionally biased region" description="Pro residues" evidence="1">
    <location>
        <begin position="121"/>
        <end position="139"/>
    </location>
</feature>
<dbReference type="AlphaFoldDB" id="A0A8D8WTN2"/>
<keyword evidence="2" id="KW-0812">Transmembrane</keyword>
<dbReference type="EMBL" id="HBUF01227611">
    <property type="protein sequence ID" value="CAG6672124.1"/>
    <property type="molecule type" value="Transcribed_RNA"/>
</dbReference>
<dbReference type="EMBL" id="HBUF01227610">
    <property type="protein sequence ID" value="CAG6672118.1"/>
    <property type="molecule type" value="Transcribed_RNA"/>
</dbReference>
<feature type="region of interest" description="Disordered" evidence="1">
    <location>
        <begin position="81"/>
        <end position="139"/>
    </location>
</feature>
<name>A0A8D8WTN2_9HEMI</name>